<proteinExistence type="inferred from homology"/>
<dbReference type="RefSeq" id="WP_138214011.1">
    <property type="nucleotide sequence ID" value="NZ_VASG01000003.1"/>
</dbReference>
<comment type="caution">
    <text evidence="3">The sequence shown here is derived from an EMBL/GenBank/DDBJ whole genome shotgun (WGS) entry which is preliminary data.</text>
</comment>
<feature type="domain" description="Class II aldolase/adducin N-terminal" evidence="2">
    <location>
        <begin position="23"/>
        <end position="203"/>
    </location>
</feature>
<dbReference type="InterPro" id="IPR001303">
    <property type="entry name" value="Aldolase_II/adducin_N"/>
</dbReference>
<dbReference type="InterPro" id="IPR051017">
    <property type="entry name" value="Aldolase-II_Adducin_sf"/>
</dbReference>
<dbReference type="NCBIfam" id="NF005451">
    <property type="entry name" value="PRK07044.1"/>
    <property type="match status" value="1"/>
</dbReference>
<organism evidence="3 4">
    <name type="scientific">Pseudomonas nitroreducens</name>
    <dbReference type="NCBI Taxonomy" id="46680"/>
    <lineage>
        <taxon>Bacteria</taxon>
        <taxon>Pseudomonadati</taxon>
        <taxon>Pseudomonadota</taxon>
        <taxon>Gammaproteobacteria</taxon>
        <taxon>Pseudomonadales</taxon>
        <taxon>Pseudomonadaceae</taxon>
        <taxon>Pseudomonas</taxon>
    </lineage>
</organism>
<dbReference type="SUPFAM" id="SSF53639">
    <property type="entry name" value="AraD/HMP-PK domain-like"/>
    <property type="match status" value="1"/>
</dbReference>
<dbReference type="SMART" id="SM01007">
    <property type="entry name" value="Aldolase_II"/>
    <property type="match status" value="1"/>
</dbReference>
<evidence type="ECO:0000256" key="1">
    <source>
        <dbReference type="ARBA" id="ARBA00037961"/>
    </source>
</evidence>
<dbReference type="PANTHER" id="PTHR10672">
    <property type="entry name" value="ADDUCIN"/>
    <property type="match status" value="1"/>
</dbReference>
<gene>
    <name evidence="3" type="ORF">FEA48_12060</name>
</gene>
<dbReference type="EMBL" id="VASG01000003">
    <property type="protein sequence ID" value="TLP74936.1"/>
    <property type="molecule type" value="Genomic_DNA"/>
</dbReference>
<dbReference type="PANTHER" id="PTHR10672:SF3">
    <property type="entry name" value="PROTEIN HU-LI TAI SHAO"/>
    <property type="match status" value="1"/>
</dbReference>
<evidence type="ECO:0000313" key="4">
    <source>
        <dbReference type="Proteomes" id="UP000307510"/>
    </source>
</evidence>
<comment type="similarity">
    <text evidence="1">Belongs to the aldolase class II family.</text>
</comment>
<reference evidence="4" key="2">
    <citation type="submission" date="2019-06" db="EMBL/GenBank/DDBJ databases">
        <title>AzeR, a transcriptional regulator that responds to azelaic acid in Pseudomonas nitroreducens.</title>
        <authorList>
            <person name="Bez C."/>
            <person name="Javvadi S.G."/>
            <person name="Bertani I."/>
            <person name="Devescovi G."/>
            <person name="Studholme D.J."/>
            <person name="Geller A."/>
            <person name="Levy A."/>
            <person name="Venturi V."/>
        </authorList>
    </citation>
    <scope>NUCLEOTIDE SEQUENCE [LARGE SCALE GENOMIC DNA]</scope>
    <source>
        <strain evidence="4">DSM 9128</strain>
    </source>
</reference>
<dbReference type="GO" id="GO:0005856">
    <property type="term" value="C:cytoskeleton"/>
    <property type="evidence" value="ECO:0007669"/>
    <property type="project" value="TreeGrafter"/>
</dbReference>
<evidence type="ECO:0000259" key="2">
    <source>
        <dbReference type="SMART" id="SM01007"/>
    </source>
</evidence>
<dbReference type="Gene3D" id="3.40.225.10">
    <property type="entry name" value="Class II aldolase/adducin N-terminal domain"/>
    <property type="match status" value="1"/>
</dbReference>
<reference evidence="3 4" key="1">
    <citation type="submission" date="2019-05" db="EMBL/GenBank/DDBJ databases">
        <authorList>
            <person name="Moore K."/>
            <person name="O'Neill P."/>
            <person name="Farbos A."/>
            <person name="Studholme D.J."/>
        </authorList>
    </citation>
    <scope>NUCLEOTIDE SEQUENCE [LARGE SCALE GENOMIC DNA]</scope>
    <source>
        <strain evidence="3 4">DSM 9128</strain>
    </source>
</reference>
<accession>A0A5R9AAX9</accession>
<name>A0A5R9AAX9_PSENT</name>
<dbReference type="GO" id="GO:0005996">
    <property type="term" value="P:monosaccharide metabolic process"/>
    <property type="evidence" value="ECO:0007669"/>
    <property type="project" value="UniProtKB-ARBA"/>
</dbReference>
<dbReference type="AlphaFoldDB" id="A0A5R9AAX9"/>
<protein>
    <submittedName>
        <fullName evidence="3">Class II aldolase/adducin family protein</fullName>
    </submittedName>
</protein>
<evidence type="ECO:0000313" key="3">
    <source>
        <dbReference type="EMBL" id="TLP74936.1"/>
    </source>
</evidence>
<dbReference type="InterPro" id="IPR036409">
    <property type="entry name" value="Aldolase_II/adducin_N_sf"/>
</dbReference>
<dbReference type="Pfam" id="PF00596">
    <property type="entry name" value="Aldolase_II"/>
    <property type="match status" value="1"/>
</dbReference>
<sequence length="264" mass="29381">MTSLQAPAPSRATCSPEEWKLREELAACYRLIAHYRMTDLIFTHISVRIPGPEHHFLINPYGLMFDEITASSLVKIDLSGHAVEPSPYKVNPAGFVIHSAIHGAREDAQCVLHTHTRAGCAVAAQACGLLPLNQISLEFYGRIGYHDYEGIALSMDEQERLVRDLGDHYGLMLRNHGLLTVGQTVQQAFLRMYYLEKACDIQLAAQAGGELVIPPEEVCRHTEQQFNAPARPLAEGELSDPDGYDLAWSALLRMLDRVSPGYRD</sequence>
<dbReference type="GO" id="GO:0051015">
    <property type="term" value="F:actin filament binding"/>
    <property type="evidence" value="ECO:0007669"/>
    <property type="project" value="TreeGrafter"/>
</dbReference>
<dbReference type="Proteomes" id="UP000307510">
    <property type="component" value="Unassembled WGS sequence"/>
</dbReference>